<gene>
    <name evidence="6" type="primary">MTFMT</name>
    <name evidence="6" type="synonym">fmt</name>
</gene>
<proteinExistence type="predicted"/>
<dbReference type="PANTHER" id="PTHR43369:SF2">
    <property type="entry name" value="PHOSPHORIBOSYLGLYCINAMIDE FORMYLTRANSFERASE"/>
    <property type="match status" value="1"/>
</dbReference>
<feature type="domain" description="Formyl transferase N-terminal" evidence="5">
    <location>
        <begin position="97"/>
        <end position="196"/>
    </location>
</feature>
<sequence length="256" mass="28880">MTENNGYLMPLPETGTMAKPRFAYLLLKEHPYGREMLRQILSEGFVPEIIIEEDSPVGDEEREKFLKRIEGNPIAPPIAEQAAENGILLVPVPIHKSPEVMPHLEGLELDLIVFGGTRIIRGEILDYPSDGVINAHPGLLPECRGSASPAWSVYHDIRVGSTCHFCDNGIDTGEMLIKREVAVKRGMTYEDLCYETLVLAGVLMKEALMAYEDGRWHEMRRPQGESEHPTFRNAPDEVLEVVDQKLRDQTYAHYVD</sequence>
<dbReference type="Pfam" id="PF00551">
    <property type="entry name" value="Formyl_trans_N"/>
    <property type="match status" value="1"/>
</dbReference>
<accession>A0A075I3H4</accession>
<evidence type="ECO:0000256" key="3">
    <source>
        <dbReference type="ARBA" id="ARBA00022679"/>
    </source>
</evidence>
<name>A0A075I3H4_9EURY</name>
<dbReference type="InterPro" id="IPR036477">
    <property type="entry name" value="Formyl_transf_N_sf"/>
</dbReference>
<dbReference type="GO" id="GO:0004644">
    <property type="term" value="F:phosphoribosylglycinamide formyltransferase activity"/>
    <property type="evidence" value="ECO:0007669"/>
    <property type="project" value="UniProtKB-EC"/>
</dbReference>
<evidence type="ECO:0000259" key="5">
    <source>
        <dbReference type="Pfam" id="PF00551"/>
    </source>
</evidence>
<evidence type="ECO:0000256" key="1">
    <source>
        <dbReference type="ARBA" id="ARBA00005054"/>
    </source>
</evidence>
<dbReference type="AlphaFoldDB" id="A0A075I3H4"/>
<reference evidence="6" key="1">
    <citation type="journal article" date="2014" name="Genome Biol. Evol.">
        <title>Pangenome evidence for extensive interdomain horizontal transfer affecting lineage core and shell genes in uncultured planktonic thaumarchaeota and euryarchaeota.</title>
        <authorList>
            <person name="Deschamps P."/>
            <person name="Zivanovic Y."/>
            <person name="Moreira D."/>
            <person name="Rodriguez-Valera F."/>
            <person name="Lopez-Garcia P."/>
        </authorList>
    </citation>
    <scope>NUCLEOTIDE SEQUENCE</scope>
</reference>
<dbReference type="Gene3D" id="3.40.50.12230">
    <property type="match status" value="1"/>
</dbReference>
<evidence type="ECO:0000256" key="4">
    <source>
        <dbReference type="ARBA" id="ARBA00022755"/>
    </source>
</evidence>
<dbReference type="GO" id="GO:0006189">
    <property type="term" value="P:'de novo' IMP biosynthetic process"/>
    <property type="evidence" value="ECO:0007669"/>
    <property type="project" value="TreeGrafter"/>
</dbReference>
<dbReference type="SUPFAM" id="SSF53328">
    <property type="entry name" value="Formyltransferase"/>
    <property type="match status" value="1"/>
</dbReference>
<protein>
    <recommendedName>
        <fullName evidence="2">phosphoribosylglycinamide formyltransferase 1</fullName>
        <ecNumber evidence="2">2.1.2.2</ecNumber>
    </recommendedName>
</protein>
<keyword evidence="3 6" id="KW-0808">Transferase</keyword>
<dbReference type="InterPro" id="IPR002376">
    <property type="entry name" value="Formyl_transf_N"/>
</dbReference>
<dbReference type="GO" id="GO:0005829">
    <property type="term" value="C:cytosol"/>
    <property type="evidence" value="ECO:0007669"/>
    <property type="project" value="TreeGrafter"/>
</dbReference>
<keyword evidence="4" id="KW-0658">Purine biosynthesis</keyword>
<evidence type="ECO:0000313" key="6">
    <source>
        <dbReference type="EMBL" id="AIF23256.1"/>
    </source>
</evidence>
<organism evidence="6">
    <name type="scientific">uncultured marine group II/III euryarchaeote SAT1000_14_B08</name>
    <dbReference type="NCBI Taxonomy" id="1456558"/>
    <lineage>
        <taxon>Archaea</taxon>
        <taxon>Methanobacteriati</taxon>
        <taxon>Methanobacteriota</taxon>
        <taxon>environmental samples</taxon>
    </lineage>
</organism>
<dbReference type="EMBL" id="KF901225">
    <property type="protein sequence ID" value="AIF23256.1"/>
    <property type="molecule type" value="Genomic_DNA"/>
</dbReference>
<dbReference type="PANTHER" id="PTHR43369">
    <property type="entry name" value="PHOSPHORIBOSYLGLYCINAMIDE FORMYLTRANSFERASE"/>
    <property type="match status" value="1"/>
</dbReference>
<comment type="pathway">
    <text evidence="1">Purine metabolism; IMP biosynthesis via de novo pathway; N(2)-formyl-N(1)-(5-phospho-D-ribosyl)glycinamide from N(1)-(5-phospho-D-ribosyl)glycinamide (10-formyl THF route): step 1/1.</text>
</comment>
<evidence type="ECO:0000256" key="2">
    <source>
        <dbReference type="ARBA" id="ARBA00012254"/>
    </source>
</evidence>
<dbReference type="EC" id="2.1.2.2" evidence="2"/>